<feature type="domain" description="CBS" evidence="5">
    <location>
        <begin position="11"/>
        <end position="66"/>
    </location>
</feature>
<dbReference type="PANTHER" id="PTHR43080">
    <property type="entry name" value="CBS DOMAIN-CONTAINING PROTEIN CBSX3, MITOCHONDRIAL"/>
    <property type="match status" value="1"/>
</dbReference>
<evidence type="ECO:0000259" key="4">
    <source>
        <dbReference type="PROSITE" id="PS50887"/>
    </source>
</evidence>
<keyword evidence="1 2" id="KW-0129">CBS domain</keyword>
<evidence type="ECO:0000313" key="7">
    <source>
        <dbReference type="Proteomes" id="UP000007030"/>
    </source>
</evidence>
<dbReference type="STRING" id="869210.Marky_0587"/>
<evidence type="ECO:0000259" key="5">
    <source>
        <dbReference type="PROSITE" id="PS51371"/>
    </source>
</evidence>
<dbReference type="eggNOG" id="COG2199">
    <property type="taxonomic scope" value="Bacteria"/>
</dbReference>
<dbReference type="Pfam" id="PF00990">
    <property type="entry name" value="GGDEF"/>
    <property type="match status" value="1"/>
</dbReference>
<dbReference type="CDD" id="cd01949">
    <property type="entry name" value="GGDEF"/>
    <property type="match status" value="1"/>
</dbReference>
<dbReference type="NCBIfam" id="TIGR00254">
    <property type="entry name" value="GGDEF"/>
    <property type="match status" value="1"/>
</dbReference>
<sequence>MGAMQRVADLMTPDPIVIEAHRSVSEAAALMEEQGIGGLPVVEGERLVGILTSRDTRRAHPNRLVVDAMSANPITITPEESILTAYTRMQAAGVERIVVVEAARPVGILTIKTLMHALGSQYDPLTGLPRADLLRYRLEEILSRGEDPTLLFADLDDFGTLNKQYGHVLGDRALKAVAKVLQHFAQNHQGEAFRYGGDEFAILLPKPRREVIPHLDALITAVRALQIDGLPPLGISLGLSGGRREGRIPANSAATADDLINLASQASTLAKRHPQGWRTDPDKTSVTEREP</sequence>
<evidence type="ECO:0000256" key="2">
    <source>
        <dbReference type="PROSITE-ProRule" id="PRU00703"/>
    </source>
</evidence>
<proteinExistence type="predicted"/>
<dbReference type="Proteomes" id="UP000007030">
    <property type="component" value="Chromosome"/>
</dbReference>
<dbReference type="InterPro" id="IPR051257">
    <property type="entry name" value="Diverse_CBS-Domain"/>
</dbReference>
<dbReference type="InterPro" id="IPR029787">
    <property type="entry name" value="Nucleotide_cyclase"/>
</dbReference>
<dbReference type="Gene3D" id="3.10.580.10">
    <property type="entry name" value="CBS-domain"/>
    <property type="match status" value="1"/>
</dbReference>
<dbReference type="PROSITE" id="PS50887">
    <property type="entry name" value="GGDEF"/>
    <property type="match status" value="1"/>
</dbReference>
<dbReference type="InterPro" id="IPR000644">
    <property type="entry name" value="CBS_dom"/>
</dbReference>
<name>F2NNW3_MARHT</name>
<dbReference type="Pfam" id="PF00571">
    <property type="entry name" value="CBS"/>
    <property type="match status" value="2"/>
</dbReference>
<dbReference type="SMART" id="SM00267">
    <property type="entry name" value="GGDEF"/>
    <property type="match status" value="1"/>
</dbReference>
<protein>
    <submittedName>
        <fullName evidence="6">Diguanylate cyclase</fullName>
    </submittedName>
</protein>
<dbReference type="InterPro" id="IPR043128">
    <property type="entry name" value="Rev_trsase/Diguanyl_cyclase"/>
</dbReference>
<evidence type="ECO:0000313" key="6">
    <source>
        <dbReference type="EMBL" id="AEB11337.1"/>
    </source>
</evidence>
<dbReference type="SUPFAM" id="SSF54631">
    <property type="entry name" value="CBS-domain pair"/>
    <property type="match status" value="1"/>
</dbReference>
<feature type="domain" description="GGDEF" evidence="4">
    <location>
        <begin position="146"/>
        <end position="289"/>
    </location>
</feature>
<dbReference type="PROSITE" id="PS51371">
    <property type="entry name" value="CBS"/>
    <property type="match status" value="2"/>
</dbReference>
<dbReference type="InterPro" id="IPR046342">
    <property type="entry name" value="CBS_dom_sf"/>
</dbReference>
<dbReference type="EMBL" id="CP002630">
    <property type="protein sequence ID" value="AEB11337.1"/>
    <property type="molecule type" value="Genomic_DNA"/>
</dbReference>
<feature type="compositionally biased region" description="Basic and acidic residues" evidence="3">
    <location>
        <begin position="279"/>
        <end position="291"/>
    </location>
</feature>
<dbReference type="HOGENOM" id="CLU_968836_0_0_0"/>
<dbReference type="SMART" id="SM00116">
    <property type="entry name" value="CBS"/>
    <property type="match status" value="2"/>
</dbReference>
<organism evidence="6 7">
    <name type="scientific">Marinithermus hydrothermalis (strain DSM 14884 / JCM 11576 / T1)</name>
    <dbReference type="NCBI Taxonomy" id="869210"/>
    <lineage>
        <taxon>Bacteria</taxon>
        <taxon>Thermotogati</taxon>
        <taxon>Deinococcota</taxon>
        <taxon>Deinococci</taxon>
        <taxon>Thermales</taxon>
        <taxon>Thermaceae</taxon>
        <taxon>Marinithermus</taxon>
    </lineage>
</organism>
<gene>
    <name evidence="6" type="ordered locus">Marky_0587</name>
</gene>
<dbReference type="AlphaFoldDB" id="F2NNW3"/>
<dbReference type="SUPFAM" id="SSF55073">
    <property type="entry name" value="Nucleotide cyclase"/>
    <property type="match status" value="1"/>
</dbReference>
<dbReference type="KEGG" id="mhd:Marky_0587"/>
<evidence type="ECO:0000256" key="3">
    <source>
        <dbReference type="SAM" id="MobiDB-lite"/>
    </source>
</evidence>
<accession>F2NNW3</accession>
<keyword evidence="7" id="KW-1185">Reference proteome</keyword>
<feature type="region of interest" description="Disordered" evidence="3">
    <location>
        <begin position="270"/>
        <end position="291"/>
    </location>
</feature>
<dbReference type="eggNOG" id="COG0517">
    <property type="taxonomic scope" value="Bacteria"/>
</dbReference>
<dbReference type="Gene3D" id="3.30.70.270">
    <property type="match status" value="1"/>
</dbReference>
<dbReference type="PANTHER" id="PTHR43080:SF2">
    <property type="entry name" value="CBS DOMAIN-CONTAINING PROTEIN"/>
    <property type="match status" value="1"/>
</dbReference>
<dbReference type="InterPro" id="IPR000160">
    <property type="entry name" value="GGDEF_dom"/>
</dbReference>
<feature type="domain" description="CBS" evidence="5">
    <location>
        <begin position="69"/>
        <end position="125"/>
    </location>
</feature>
<reference evidence="6 7" key="1">
    <citation type="journal article" date="2012" name="Stand. Genomic Sci.">
        <title>Complete genome sequence of the aerobic, heterotroph Marinithermus hydrothermalis type strain (T1(T)) from a deep-sea hydrothermal vent chimney.</title>
        <authorList>
            <person name="Copeland A."/>
            <person name="Gu W."/>
            <person name="Yasawong M."/>
            <person name="Lapidus A."/>
            <person name="Lucas S."/>
            <person name="Deshpande S."/>
            <person name="Pagani I."/>
            <person name="Tapia R."/>
            <person name="Cheng J.F."/>
            <person name="Goodwin L.A."/>
            <person name="Pitluck S."/>
            <person name="Liolios K."/>
            <person name="Ivanova N."/>
            <person name="Mavromatis K."/>
            <person name="Mikhailova N."/>
            <person name="Pati A."/>
            <person name="Chen A."/>
            <person name="Palaniappan K."/>
            <person name="Land M."/>
            <person name="Pan C."/>
            <person name="Brambilla E.M."/>
            <person name="Rohde M."/>
            <person name="Tindall B.J."/>
            <person name="Sikorski J."/>
            <person name="Goker M."/>
            <person name="Detter J.C."/>
            <person name="Bristow J."/>
            <person name="Eisen J.A."/>
            <person name="Markowitz V."/>
            <person name="Hugenholtz P."/>
            <person name="Kyrpides N.C."/>
            <person name="Klenk H.P."/>
            <person name="Woyke T."/>
        </authorList>
    </citation>
    <scope>NUCLEOTIDE SEQUENCE [LARGE SCALE GENOMIC DNA]</scope>
    <source>
        <strain evidence="7">DSM 14884 / JCM 11576 / T1</strain>
    </source>
</reference>
<dbReference type="CDD" id="cd04599">
    <property type="entry name" value="CBS_pair_GGDEF_assoc"/>
    <property type="match status" value="1"/>
</dbReference>
<evidence type="ECO:0000256" key="1">
    <source>
        <dbReference type="ARBA" id="ARBA00023122"/>
    </source>
</evidence>